<name>A0AA44TDM6_BACCE</name>
<gene>
    <name evidence="2" type="ORF">COK38_24960</name>
</gene>
<evidence type="ECO:0000313" key="2">
    <source>
        <dbReference type="EMBL" id="PFR89118.1"/>
    </source>
</evidence>
<organism evidence="2 3">
    <name type="scientific">Bacillus cereus</name>
    <dbReference type="NCBI Taxonomy" id="1396"/>
    <lineage>
        <taxon>Bacteria</taxon>
        <taxon>Bacillati</taxon>
        <taxon>Bacillota</taxon>
        <taxon>Bacilli</taxon>
        <taxon>Bacillales</taxon>
        <taxon>Bacillaceae</taxon>
        <taxon>Bacillus</taxon>
        <taxon>Bacillus cereus group</taxon>
    </lineage>
</organism>
<dbReference type="Proteomes" id="UP000226357">
    <property type="component" value="Unassembled WGS sequence"/>
</dbReference>
<dbReference type="EMBL" id="NVBO01000319">
    <property type="protein sequence ID" value="PFR89118.1"/>
    <property type="molecule type" value="Genomic_DNA"/>
</dbReference>
<keyword evidence="1" id="KW-0812">Transmembrane</keyword>
<reference evidence="2 3" key="1">
    <citation type="submission" date="2017-09" db="EMBL/GenBank/DDBJ databases">
        <title>Large-scale bioinformatics analysis of Bacillus genomes uncovers conserved roles of natural products in bacterial physiology.</title>
        <authorList>
            <consortium name="Agbiome Team Llc"/>
            <person name="Bleich R.M."/>
            <person name="Grubbs K.J."/>
            <person name="Santa Maria K.C."/>
            <person name="Allen S.E."/>
            <person name="Farag S."/>
            <person name="Shank E.A."/>
            <person name="Bowers A."/>
        </authorList>
    </citation>
    <scope>NUCLEOTIDE SEQUENCE [LARGE SCALE GENOMIC DNA]</scope>
    <source>
        <strain evidence="2 3">AFS067272</strain>
    </source>
</reference>
<evidence type="ECO:0000313" key="3">
    <source>
        <dbReference type="Proteomes" id="UP000226357"/>
    </source>
</evidence>
<accession>A0AA44TDM6</accession>
<protein>
    <submittedName>
        <fullName evidence="2">Uncharacterized protein</fullName>
    </submittedName>
</protein>
<evidence type="ECO:0000256" key="1">
    <source>
        <dbReference type="SAM" id="Phobius"/>
    </source>
</evidence>
<keyword evidence="1" id="KW-1133">Transmembrane helix</keyword>
<proteinExistence type="predicted"/>
<comment type="caution">
    <text evidence="2">The sequence shown here is derived from an EMBL/GenBank/DDBJ whole genome shotgun (WGS) entry which is preliminary data.</text>
</comment>
<dbReference type="AlphaFoldDB" id="A0AA44TDM6"/>
<feature type="transmembrane region" description="Helical" evidence="1">
    <location>
        <begin position="58"/>
        <end position="79"/>
    </location>
</feature>
<sequence>MKGNKRLIRACSSQKNKKTAFPPPTTYQLLRKGYSAGKWIGSLATITESSFNSAMLSFIFYAIKPKIIWYNLVVFIFFYY</sequence>
<keyword evidence="1" id="KW-0472">Membrane</keyword>